<reference evidence="3" key="1">
    <citation type="submission" date="2013-08" db="EMBL/GenBank/DDBJ databases">
        <authorList>
            <person name="Mendez C."/>
            <person name="Richter M."/>
            <person name="Ferrer M."/>
            <person name="Sanchez J."/>
        </authorList>
    </citation>
    <scope>NUCLEOTIDE SEQUENCE</scope>
</reference>
<evidence type="ECO:0000256" key="1">
    <source>
        <dbReference type="ARBA" id="ARBA00022898"/>
    </source>
</evidence>
<sequence>MIETPGNDQFDADRIKSDFPIFKIKMAGKPLVYLDSAATSQKPQQVIDTIVRYYSEYNANIHRGIYEIAERATEEYTNSKDKLAKLIGAKGVENIVYVRNTTEAINLVALSWGNANIGKGDHILISDMEHHSNLVPWQLLERRKGAALDYIKLDSNNEKLDLESFKENLEKDPKIVAITHASNVLGTINDVKYITREAKKHGSVVLIDGAQSAPHMPVD</sequence>
<name>T1A5R1_9ZZZZ</name>
<organism evidence="3">
    <name type="scientific">mine drainage metagenome</name>
    <dbReference type="NCBI Taxonomy" id="410659"/>
    <lineage>
        <taxon>unclassified sequences</taxon>
        <taxon>metagenomes</taxon>
        <taxon>ecological metagenomes</taxon>
    </lineage>
</organism>
<feature type="non-terminal residue" evidence="3">
    <location>
        <position position="219"/>
    </location>
</feature>
<proteinExistence type="predicted"/>
<dbReference type="AlphaFoldDB" id="T1A5R1"/>
<comment type="caution">
    <text evidence="3">The sequence shown here is derived from an EMBL/GenBank/DDBJ whole genome shotgun (WGS) entry which is preliminary data.</text>
</comment>
<keyword evidence="1" id="KW-0663">Pyridoxal phosphate</keyword>
<evidence type="ECO:0000313" key="3">
    <source>
        <dbReference type="EMBL" id="EQD52238.1"/>
    </source>
</evidence>
<dbReference type="SUPFAM" id="SSF53383">
    <property type="entry name" value="PLP-dependent transferases"/>
    <property type="match status" value="1"/>
</dbReference>
<feature type="domain" description="Aminotransferase class V" evidence="2">
    <location>
        <begin position="32"/>
        <end position="219"/>
    </location>
</feature>
<dbReference type="PANTHER" id="PTHR43586">
    <property type="entry name" value="CYSTEINE DESULFURASE"/>
    <property type="match status" value="1"/>
</dbReference>
<gene>
    <name evidence="3" type="ORF">B2A_06621</name>
</gene>
<dbReference type="InterPro" id="IPR000192">
    <property type="entry name" value="Aminotrans_V_dom"/>
</dbReference>
<protein>
    <submittedName>
        <fullName evidence="3">Cysteine desulfurase, SufS subfamily</fullName>
    </submittedName>
</protein>
<dbReference type="EMBL" id="AUZZ01004701">
    <property type="protein sequence ID" value="EQD52238.1"/>
    <property type="molecule type" value="Genomic_DNA"/>
</dbReference>
<reference evidence="3" key="2">
    <citation type="journal article" date="2014" name="ISME J.">
        <title>Microbial stratification in low pH oxic and suboxic macroscopic growths along an acid mine drainage.</title>
        <authorList>
            <person name="Mendez-Garcia C."/>
            <person name="Mesa V."/>
            <person name="Sprenger R.R."/>
            <person name="Richter M."/>
            <person name="Diez M.S."/>
            <person name="Solano J."/>
            <person name="Bargiela R."/>
            <person name="Golyshina O.V."/>
            <person name="Manteca A."/>
            <person name="Ramos J.L."/>
            <person name="Gallego J.R."/>
            <person name="Llorente I."/>
            <person name="Martins Dos Santos V.A."/>
            <person name="Jensen O.N."/>
            <person name="Pelaez A.I."/>
            <person name="Sanchez J."/>
            <person name="Ferrer M."/>
        </authorList>
    </citation>
    <scope>NUCLEOTIDE SEQUENCE</scope>
</reference>
<dbReference type="InterPro" id="IPR015421">
    <property type="entry name" value="PyrdxlP-dep_Trfase_major"/>
</dbReference>
<evidence type="ECO:0000259" key="2">
    <source>
        <dbReference type="Pfam" id="PF00266"/>
    </source>
</evidence>
<dbReference type="Pfam" id="PF00266">
    <property type="entry name" value="Aminotran_5"/>
    <property type="match status" value="1"/>
</dbReference>
<dbReference type="PANTHER" id="PTHR43586:SF8">
    <property type="entry name" value="CYSTEINE DESULFURASE 1, CHLOROPLASTIC"/>
    <property type="match status" value="1"/>
</dbReference>
<accession>T1A5R1</accession>
<dbReference type="Gene3D" id="3.40.640.10">
    <property type="entry name" value="Type I PLP-dependent aspartate aminotransferase-like (Major domain)"/>
    <property type="match status" value="1"/>
</dbReference>
<dbReference type="InterPro" id="IPR015424">
    <property type="entry name" value="PyrdxlP-dep_Trfase"/>
</dbReference>